<accession>A0ABS6PTY4</accession>
<dbReference type="InterPro" id="IPR006674">
    <property type="entry name" value="HD_domain"/>
</dbReference>
<dbReference type="Pfam" id="PF01966">
    <property type="entry name" value="HD"/>
    <property type="match status" value="1"/>
</dbReference>
<evidence type="ECO:0000313" key="4">
    <source>
        <dbReference type="Proteomes" id="UP000886900"/>
    </source>
</evidence>
<dbReference type="PROSITE" id="PS51831">
    <property type="entry name" value="HD"/>
    <property type="match status" value="1"/>
</dbReference>
<evidence type="ECO:0000256" key="1">
    <source>
        <dbReference type="ARBA" id="ARBA00022801"/>
    </source>
</evidence>
<organism evidence="3 4">
    <name type="scientific">Pseudomonas farris</name>
    <dbReference type="NCBI Taxonomy" id="2841207"/>
    <lineage>
        <taxon>Bacteria</taxon>
        <taxon>Pseudomonadati</taxon>
        <taxon>Pseudomonadota</taxon>
        <taxon>Gammaproteobacteria</taxon>
        <taxon>Pseudomonadales</taxon>
        <taxon>Pseudomonadaceae</taxon>
        <taxon>Pseudomonas</taxon>
    </lineage>
</organism>
<sequence length="465" mass="52741">MKYGTIISTERLRPTTTIREHDLTTETESDKARVLFSAPFRRLQKKAQVFPLESNAAVRSRLTHSLEVAAVGRQIAQKIAKELVHRTEIADSDPLVNIVECACLLHDIGNPPFGHFGEAAISSWFKNNGAESKSFELHRKNFTPYYLDFENFDGNAQGLRIITKLQGEDQYGLNLTCSTIAAYLKYPHSESTREAGKNNFHKKPGYFLTEDDSIKATWDKLEIPHHVRSPLTFIMEAADDIAYCLSDIEDGIEKNIITLDQVLIEIGNALDSDAQIHWQEMVLKAEQYKNIINKFIYIRTNLINRATTIAKESFIENSAAIFSGNFHETLITKSSLEYKILKAARGFVALKVYTSREAEVIELSGNSIITGLLDKLSPLLELDTESFQIVLNKDTDGIKENGLQIHSRLINLLPSQCKKSYKHEASIKPDMEWIYRVHLIIDYLSGMTDDFALEMYQKLMGIRTT</sequence>
<dbReference type="InterPro" id="IPR006261">
    <property type="entry name" value="dGTPase"/>
</dbReference>
<name>A0ABS6PTY4_9PSED</name>
<dbReference type="PANTHER" id="PTHR11373">
    <property type="entry name" value="DEOXYNUCLEOSIDE TRIPHOSPHATE TRIPHOSPHOHYDROLASE"/>
    <property type="match status" value="1"/>
</dbReference>
<dbReference type="CDD" id="cd00077">
    <property type="entry name" value="HDc"/>
    <property type="match status" value="1"/>
</dbReference>
<comment type="caution">
    <text evidence="3">The sequence shown here is derived from an EMBL/GenBank/DDBJ whole genome shotgun (WGS) entry which is preliminary data.</text>
</comment>
<reference evidence="3" key="1">
    <citation type="submission" date="2021-06" db="EMBL/GenBank/DDBJ databases">
        <title>Updating the genus Pseudomonas: Description of 43 new species and partition of the Pseudomonas putida group.</title>
        <authorList>
            <person name="Girard L."/>
            <person name="Lood C."/>
            <person name="Vandamme P."/>
            <person name="Rokni-Zadeh H."/>
            <person name="Van Noort V."/>
            <person name="Hofte M."/>
            <person name="Lavigne R."/>
            <person name="De Mot R."/>
        </authorList>
    </citation>
    <scope>NUCLEOTIDE SEQUENCE</scope>
    <source>
        <strain evidence="3">SWRI79</strain>
    </source>
</reference>
<dbReference type="EMBL" id="JAHSTV010000005">
    <property type="protein sequence ID" value="MBV4463932.1"/>
    <property type="molecule type" value="Genomic_DNA"/>
</dbReference>
<dbReference type="GO" id="GO:0008832">
    <property type="term" value="F:dGTPase activity"/>
    <property type="evidence" value="ECO:0007669"/>
    <property type="project" value="UniProtKB-EC"/>
</dbReference>
<evidence type="ECO:0000313" key="3">
    <source>
        <dbReference type="EMBL" id="MBV4463932.1"/>
    </source>
</evidence>
<proteinExistence type="predicted"/>
<dbReference type="SMART" id="SM00471">
    <property type="entry name" value="HDc"/>
    <property type="match status" value="1"/>
</dbReference>
<dbReference type="InterPro" id="IPR003607">
    <property type="entry name" value="HD/PDEase_dom"/>
</dbReference>
<dbReference type="NCBIfam" id="NF003429">
    <property type="entry name" value="PRK04926.1"/>
    <property type="match status" value="1"/>
</dbReference>
<protein>
    <submittedName>
        <fullName evidence="3">DGTPase</fullName>
        <ecNumber evidence="3">3.1.5.1</ecNumber>
    </submittedName>
</protein>
<evidence type="ECO:0000259" key="2">
    <source>
        <dbReference type="PROSITE" id="PS51831"/>
    </source>
</evidence>
<dbReference type="InterPro" id="IPR050135">
    <property type="entry name" value="dGTPase-like"/>
</dbReference>
<keyword evidence="4" id="KW-1185">Reference proteome</keyword>
<dbReference type="NCBIfam" id="TIGR01353">
    <property type="entry name" value="dGTP_triPase"/>
    <property type="match status" value="1"/>
</dbReference>
<gene>
    <name evidence="3" type="primary">dgt</name>
    <name evidence="3" type="ORF">KVG95_11410</name>
</gene>
<dbReference type="EC" id="3.1.5.1" evidence="3"/>
<keyword evidence="1 3" id="KW-0378">Hydrolase</keyword>
<dbReference type="PANTHER" id="PTHR11373:SF32">
    <property type="entry name" value="DEOXYGUANOSINETRIPHOSPHATE TRIPHOSPHOHYDROLASE"/>
    <property type="match status" value="1"/>
</dbReference>
<feature type="domain" description="HD" evidence="2">
    <location>
        <begin position="61"/>
        <end position="244"/>
    </location>
</feature>
<dbReference type="Proteomes" id="UP000886900">
    <property type="component" value="Unassembled WGS sequence"/>
</dbReference>
<dbReference type="RefSeq" id="WP_217856530.1">
    <property type="nucleotide sequence ID" value="NZ_JAHSTV010000005.1"/>
</dbReference>